<dbReference type="KEGG" id="nmv:NITMOv2_2103"/>
<evidence type="ECO:0000313" key="2">
    <source>
        <dbReference type="Proteomes" id="UP000069205"/>
    </source>
</evidence>
<name>A0A0K2GC40_NITMO</name>
<keyword evidence="2" id="KW-1185">Reference proteome</keyword>
<dbReference type="SMART" id="SM00028">
    <property type="entry name" value="TPR"/>
    <property type="match status" value="3"/>
</dbReference>
<dbReference type="SUPFAM" id="SSF48452">
    <property type="entry name" value="TPR-like"/>
    <property type="match status" value="1"/>
</dbReference>
<dbReference type="PATRIC" id="fig|42253.5.peg.2073"/>
<gene>
    <name evidence="1" type="ORF">NITMOv2_2103</name>
</gene>
<dbReference type="RefSeq" id="WP_053379676.1">
    <property type="nucleotide sequence ID" value="NZ_CP011801.1"/>
</dbReference>
<organism evidence="1 2">
    <name type="scientific">Nitrospira moscoviensis</name>
    <dbReference type="NCBI Taxonomy" id="42253"/>
    <lineage>
        <taxon>Bacteria</taxon>
        <taxon>Pseudomonadati</taxon>
        <taxon>Nitrospirota</taxon>
        <taxon>Nitrospiria</taxon>
        <taxon>Nitrospirales</taxon>
        <taxon>Nitrospiraceae</taxon>
        <taxon>Nitrospira</taxon>
    </lineage>
</organism>
<evidence type="ECO:0000313" key="1">
    <source>
        <dbReference type="EMBL" id="ALA58520.1"/>
    </source>
</evidence>
<sequence length="171" mass="18941">MRENQHDIEIDGITPEVSGRAIDPAERYERGLALKKAGLYKAAIEQFQAAACDPALALKAHANIGLCFKSVGRNDDAIAAFRQALHCSARSSRETVQILYVLGRTLESLGRIAETLEAYRWIRREDPGYRDVAGRIEQLSSRRSVPGKKSAAGDSSWVGGMFKSWQDLLKH</sequence>
<dbReference type="Proteomes" id="UP000069205">
    <property type="component" value="Chromosome"/>
</dbReference>
<dbReference type="OrthoDB" id="9796871at2"/>
<dbReference type="EMBL" id="CP011801">
    <property type="protein sequence ID" value="ALA58520.1"/>
    <property type="molecule type" value="Genomic_DNA"/>
</dbReference>
<dbReference type="Gene3D" id="1.25.40.10">
    <property type="entry name" value="Tetratricopeptide repeat domain"/>
    <property type="match status" value="1"/>
</dbReference>
<protein>
    <submittedName>
        <fullName evidence="1">Uncharacterized protein</fullName>
    </submittedName>
</protein>
<dbReference type="InterPro" id="IPR019734">
    <property type="entry name" value="TPR_rpt"/>
</dbReference>
<dbReference type="Pfam" id="PF13432">
    <property type="entry name" value="TPR_16"/>
    <property type="match status" value="1"/>
</dbReference>
<dbReference type="STRING" id="42253.NITMOv2_2103"/>
<reference evidence="1 2" key="1">
    <citation type="journal article" date="2015" name="Proc. Natl. Acad. Sci. U.S.A.">
        <title>Expanded metabolic versatility of ubiquitous nitrite-oxidizing bacteria from the genus Nitrospira.</title>
        <authorList>
            <person name="Koch H."/>
            <person name="Lucker S."/>
            <person name="Albertsen M."/>
            <person name="Kitzinger K."/>
            <person name="Herbold C."/>
            <person name="Spieck E."/>
            <person name="Nielsen P.H."/>
            <person name="Wagner M."/>
            <person name="Daims H."/>
        </authorList>
    </citation>
    <scope>NUCLEOTIDE SEQUENCE [LARGE SCALE GENOMIC DNA]</scope>
    <source>
        <strain evidence="1 2">NSP M-1</strain>
    </source>
</reference>
<accession>A0A0K2GC40</accession>
<dbReference type="AlphaFoldDB" id="A0A0K2GC40"/>
<proteinExistence type="predicted"/>
<dbReference type="InterPro" id="IPR011990">
    <property type="entry name" value="TPR-like_helical_dom_sf"/>
</dbReference>